<organism evidence="10">
    <name type="scientific">Fagus sylvatica</name>
    <name type="common">Beechnut</name>
    <dbReference type="NCBI Taxonomy" id="28930"/>
    <lineage>
        <taxon>Eukaryota</taxon>
        <taxon>Viridiplantae</taxon>
        <taxon>Streptophyta</taxon>
        <taxon>Embryophyta</taxon>
        <taxon>Tracheophyta</taxon>
        <taxon>Spermatophyta</taxon>
        <taxon>Magnoliopsida</taxon>
        <taxon>eudicotyledons</taxon>
        <taxon>Gunneridae</taxon>
        <taxon>Pentapetalae</taxon>
        <taxon>rosids</taxon>
        <taxon>fabids</taxon>
        <taxon>Fagales</taxon>
        <taxon>Fagaceae</taxon>
        <taxon>Fagus</taxon>
    </lineage>
</organism>
<keyword evidence="5" id="KW-0964">Secreted</keyword>
<dbReference type="InterPro" id="IPR012334">
    <property type="entry name" value="Pectin_lyas_fold"/>
</dbReference>
<sequence>MAFLQWHFIACIALVVVFELGLANGQFYKKVGNKKLPYQTFIVDQSGQGNFTTIQAAIDAVPSNNKDWICIKIKAGTYREKLLIPYEKPYIILKGSTKKDTSIEWGDHDNLAQSPTFTSQADNIVVKSIRFWNTYNNPNWNNPRRTAVAAMISGDKSAFYRCGFYGLQDTLWDDQGRHYYKKCTIQGSSLLGYITAQGRTGPYDTNGFVFKNCIVHGSGSTYLGRPWRDYARVIFYNSNLTNVVVPQGWNAGGSENQLTFVEHGCYGPGADTSKRVKWLKTLSQQDLHQFTSIRFVDNEGWLNKQPF</sequence>
<feature type="chain" id="PRO_5014886554" description="pectinesterase" evidence="8">
    <location>
        <begin position="26"/>
        <end position="307"/>
    </location>
</feature>
<dbReference type="SUPFAM" id="SSF51126">
    <property type="entry name" value="Pectin lyase-like"/>
    <property type="match status" value="1"/>
</dbReference>
<dbReference type="UniPathway" id="UPA00545">
    <property type="reaction ID" value="UER00823"/>
</dbReference>
<evidence type="ECO:0000256" key="6">
    <source>
        <dbReference type="ARBA" id="ARBA00022801"/>
    </source>
</evidence>
<dbReference type="InterPro" id="IPR000070">
    <property type="entry name" value="Pectinesterase_cat"/>
</dbReference>
<evidence type="ECO:0000256" key="2">
    <source>
        <dbReference type="ARBA" id="ARBA00005184"/>
    </source>
</evidence>
<dbReference type="PANTHER" id="PTHR31321:SF76">
    <property type="entry name" value="PECTINESTERASE 10-RELATED"/>
    <property type="match status" value="1"/>
</dbReference>
<gene>
    <name evidence="10" type="ORF">FSB_LOCUS33123</name>
</gene>
<accession>A0A2N9H0T0</accession>
<dbReference type="EMBL" id="OIVN01002635">
    <property type="protein sequence ID" value="SPD05241.1"/>
    <property type="molecule type" value="Genomic_DNA"/>
</dbReference>
<evidence type="ECO:0000256" key="5">
    <source>
        <dbReference type="ARBA" id="ARBA00022512"/>
    </source>
</evidence>
<keyword evidence="6" id="KW-0378">Hydrolase</keyword>
<dbReference type="InterPro" id="IPR011050">
    <property type="entry name" value="Pectin_lyase_fold/virulence"/>
</dbReference>
<dbReference type="AlphaFoldDB" id="A0A2N9H0T0"/>
<evidence type="ECO:0000256" key="7">
    <source>
        <dbReference type="ARBA" id="ARBA00023085"/>
    </source>
</evidence>
<comment type="pathway">
    <text evidence="2">Glycan metabolism; pectin degradation; 2-dehydro-3-deoxy-D-gluconate from pectin: step 1/5.</text>
</comment>
<proteinExistence type="inferred from homology"/>
<evidence type="ECO:0000256" key="8">
    <source>
        <dbReference type="SAM" id="SignalP"/>
    </source>
</evidence>
<evidence type="ECO:0000256" key="4">
    <source>
        <dbReference type="ARBA" id="ARBA00013229"/>
    </source>
</evidence>
<feature type="domain" description="Pectinesterase catalytic" evidence="9">
    <location>
        <begin position="42"/>
        <end position="188"/>
    </location>
</feature>
<feature type="domain" description="Pectinesterase catalytic" evidence="9">
    <location>
        <begin position="193"/>
        <end position="298"/>
    </location>
</feature>
<feature type="signal peptide" evidence="8">
    <location>
        <begin position="1"/>
        <end position="25"/>
    </location>
</feature>
<dbReference type="PANTHER" id="PTHR31321">
    <property type="entry name" value="ACYL-COA THIOESTER HYDROLASE YBHC-RELATED"/>
    <property type="match status" value="1"/>
</dbReference>
<dbReference type="GO" id="GO:0045490">
    <property type="term" value="P:pectin catabolic process"/>
    <property type="evidence" value="ECO:0007669"/>
    <property type="project" value="UniProtKB-UniPathway"/>
</dbReference>
<evidence type="ECO:0000256" key="3">
    <source>
        <dbReference type="ARBA" id="ARBA00008891"/>
    </source>
</evidence>
<comment type="subcellular location">
    <subcellularLocation>
        <location evidence="1">Secreted</location>
        <location evidence="1">Cell wall</location>
    </subcellularLocation>
</comment>
<keyword evidence="5" id="KW-0134">Cell wall</keyword>
<evidence type="ECO:0000259" key="9">
    <source>
        <dbReference type="Pfam" id="PF01095"/>
    </source>
</evidence>
<dbReference type="Pfam" id="PF01095">
    <property type="entry name" value="Pectinesterase"/>
    <property type="match status" value="2"/>
</dbReference>
<dbReference type="Gene3D" id="2.160.20.10">
    <property type="entry name" value="Single-stranded right-handed beta-helix, Pectin lyase-like"/>
    <property type="match status" value="1"/>
</dbReference>
<evidence type="ECO:0000256" key="1">
    <source>
        <dbReference type="ARBA" id="ARBA00004191"/>
    </source>
</evidence>
<dbReference type="GO" id="GO:0042545">
    <property type="term" value="P:cell wall modification"/>
    <property type="evidence" value="ECO:0007669"/>
    <property type="project" value="InterPro"/>
</dbReference>
<keyword evidence="7" id="KW-0063">Aspartyl esterase</keyword>
<dbReference type="GO" id="GO:0030599">
    <property type="term" value="F:pectinesterase activity"/>
    <property type="evidence" value="ECO:0007669"/>
    <property type="project" value="UniProtKB-EC"/>
</dbReference>
<protein>
    <recommendedName>
        <fullName evidence="4">pectinesterase</fullName>
        <ecNumber evidence="4">3.1.1.11</ecNumber>
    </recommendedName>
</protein>
<comment type="similarity">
    <text evidence="3">Belongs to the pectinesterase family.</text>
</comment>
<dbReference type="EC" id="3.1.1.11" evidence="4"/>
<evidence type="ECO:0000313" key="10">
    <source>
        <dbReference type="EMBL" id="SPD05241.1"/>
    </source>
</evidence>
<keyword evidence="8" id="KW-0732">Signal</keyword>
<name>A0A2N9H0T0_FAGSY</name>
<reference evidence="10" key="1">
    <citation type="submission" date="2018-02" db="EMBL/GenBank/DDBJ databases">
        <authorList>
            <person name="Cohen D.B."/>
            <person name="Kent A.D."/>
        </authorList>
    </citation>
    <scope>NUCLEOTIDE SEQUENCE</scope>
</reference>